<feature type="domain" description="RDD" evidence="8">
    <location>
        <begin position="182"/>
        <end position="327"/>
    </location>
</feature>
<dbReference type="InterPro" id="IPR051791">
    <property type="entry name" value="Pra-immunoreactive"/>
</dbReference>
<dbReference type="SUPFAM" id="SSF55277">
    <property type="entry name" value="GYF domain"/>
    <property type="match status" value="1"/>
</dbReference>
<feature type="transmembrane region" description="Helical" evidence="7">
    <location>
        <begin position="350"/>
        <end position="378"/>
    </location>
</feature>
<evidence type="ECO:0000313" key="11">
    <source>
        <dbReference type="Proteomes" id="UP000023435"/>
    </source>
</evidence>
<dbReference type="InterPro" id="IPR010432">
    <property type="entry name" value="RDD"/>
</dbReference>
<dbReference type="GO" id="GO:0004674">
    <property type="term" value="F:protein serine/threonine kinase activity"/>
    <property type="evidence" value="ECO:0007669"/>
    <property type="project" value="UniProtKB-KW"/>
</dbReference>
<dbReference type="InterPro" id="IPR035445">
    <property type="entry name" value="GYF-like_dom_sf"/>
</dbReference>
<evidence type="ECO:0000256" key="5">
    <source>
        <dbReference type="ARBA" id="ARBA00023136"/>
    </source>
</evidence>
<dbReference type="Gene3D" id="3.30.1490.40">
    <property type="match status" value="1"/>
</dbReference>
<evidence type="ECO:0000256" key="4">
    <source>
        <dbReference type="ARBA" id="ARBA00022989"/>
    </source>
</evidence>
<keyword evidence="3 7" id="KW-0812">Transmembrane</keyword>
<protein>
    <submittedName>
        <fullName evidence="10">Serine/threonine protein kinase</fullName>
    </submittedName>
</protein>
<feature type="transmembrane region" description="Helical" evidence="7">
    <location>
        <begin position="197"/>
        <end position="218"/>
    </location>
</feature>
<evidence type="ECO:0000256" key="6">
    <source>
        <dbReference type="SAM" id="MobiDB-lite"/>
    </source>
</evidence>
<feature type="compositionally biased region" description="Polar residues" evidence="6">
    <location>
        <begin position="124"/>
        <end position="148"/>
    </location>
</feature>
<feature type="transmembrane region" description="Helical" evidence="7">
    <location>
        <begin position="238"/>
        <end position="258"/>
    </location>
</feature>
<accession>A0A108UBI5</accession>
<feature type="transmembrane region" description="Helical" evidence="7">
    <location>
        <begin position="295"/>
        <end position="314"/>
    </location>
</feature>
<evidence type="ECO:0000313" key="10">
    <source>
        <dbReference type="EMBL" id="KWS06057.1"/>
    </source>
</evidence>
<comment type="caution">
    <text evidence="10">The sequence shown here is derived from an EMBL/GenBank/DDBJ whole genome shotgun (WGS) entry which is preliminary data.</text>
</comment>
<dbReference type="Pfam" id="PF06271">
    <property type="entry name" value="RDD"/>
    <property type="match status" value="1"/>
</dbReference>
<keyword evidence="2" id="KW-1003">Cell membrane</keyword>
<keyword evidence="5 7" id="KW-0472">Membrane</keyword>
<sequence>MTQWYYSDNERNRHGPLDGAQMIERHGRGELGPDTLVWRDGLPQWQPWRDLAGELIAETGFSAAPDPAQVLAERVDSVVGTAVADAHERADDAVDAAAARNPAGTAAPLQDEPQASPAEALRTEPTSANTGDTAAFASTSSANPSDTYLPSRAVDEPDSPYAAPRAGVAEDMSVVLGHEVVYAGFWKRLAAYMIDGLLVTITYYAVNTVLVLGGMVAFGAASGFDSAKWLTSGADSMFILYTVLSYVLMGAISLSYYAGFESSSMQATLGKLAVGIKVVDAQGRRLSRGRAIGRWFAAMLSYLSLYVGYLLIAFTDRKQGLHDMVAKTQVVDRWAYTARPELQNRTLGTVALVILILAGLIWAAVVGVLLVALGFAAFSS</sequence>
<organism evidence="10 11">
    <name type="scientific">Lysobacter capsici AZ78</name>
    <dbReference type="NCBI Taxonomy" id="1444315"/>
    <lineage>
        <taxon>Bacteria</taxon>
        <taxon>Pseudomonadati</taxon>
        <taxon>Pseudomonadota</taxon>
        <taxon>Gammaproteobacteria</taxon>
        <taxon>Lysobacterales</taxon>
        <taxon>Lysobacteraceae</taxon>
        <taxon>Lysobacter</taxon>
    </lineage>
</organism>
<evidence type="ECO:0000259" key="9">
    <source>
        <dbReference type="Pfam" id="PF14237"/>
    </source>
</evidence>
<name>A0A108UBI5_9GAMM</name>
<keyword evidence="10" id="KW-0418">Kinase</keyword>
<keyword evidence="4 7" id="KW-1133">Transmembrane helix</keyword>
<comment type="subcellular location">
    <subcellularLocation>
        <location evidence="1">Cell membrane</location>
        <topology evidence="1">Multi-pass membrane protein</topology>
    </subcellularLocation>
</comment>
<dbReference type="RefSeq" id="WP_036105786.1">
    <property type="nucleotide sequence ID" value="NZ_JAJA02000001.1"/>
</dbReference>
<feature type="domain" description="GYF" evidence="9">
    <location>
        <begin position="4"/>
        <end position="52"/>
    </location>
</feature>
<evidence type="ECO:0000259" key="8">
    <source>
        <dbReference type="Pfam" id="PF06271"/>
    </source>
</evidence>
<dbReference type="GO" id="GO:0005886">
    <property type="term" value="C:plasma membrane"/>
    <property type="evidence" value="ECO:0007669"/>
    <property type="project" value="UniProtKB-SubCell"/>
</dbReference>
<keyword evidence="11" id="KW-1185">Reference proteome</keyword>
<dbReference type="PANTHER" id="PTHR36115">
    <property type="entry name" value="PROLINE-RICH ANTIGEN HOMOLOG-RELATED"/>
    <property type="match status" value="1"/>
</dbReference>
<evidence type="ECO:0000256" key="7">
    <source>
        <dbReference type="SAM" id="Phobius"/>
    </source>
</evidence>
<keyword evidence="10" id="KW-0723">Serine/threonine-protein kinase</keyword>
<dbReference type="Pfam" id="PF14237">
    <property type="entry name" value="GYF_2"/>
    <property type="match status" value="1"/>
</dbReference>
<dbReference type="OrthoDB" id="9793824at2"/>
<keyword evidence="10" id="KW-0808">Transferase</keyword>
<gene>
    <name evidence="10" type="ORF">AZ78_3611</name>
</gene>
<dbReference type="InterPro" id="IPR025640">
    <property type="entry name" value="GYF_2"/>
</dbReference>
<evidence type="ECO:0000256" key="2">
    <source>
        <dbReference type="ARBA" id="ARBA00022475"/>
    </source>
</evidence>
<feature type="region of interest" description="Disordered" evidence="6">
    <location>
        <begin position="101"/>
        <end position="162"/>
    </location>
</feature>
<dbReference type="AlphaFoldDB" id="A0A108UBI5"/>
<evidence type="ECO:0000256" key="1">
    <source>
        <dbReference type="ARBA" id="ARBA00004651"/>
    </source>
</evidence>
<dbReference type="EMBL" id="JAJA02000001">
    <property type="protein sequence ID" value="KWS06057.1"/>
    <property type="molecule type" value="Genomic_DNA"/>
</dbReference>
<proteinExistence type="predicted"/>
<reference evidence="10 11" key="1">
    <citation type="journal article" date="2014" name="Genome Announc.">
        <title>Draft Genome Sequence of Lysobacter capsici AZ78, a Bacterium Antagonistic to Plant-Pathogenic Oomycetes.</title>
        <authorList>
            <person name="Puopolo G."/>
            <person name="Sonego P."/>
            <person name="Engelen K."/>
            <person name="Pertot I."/>
        </authorList>
    </citation>
    <scope>NUCLEOTIDE SEQUENCE [LARGE SCALE GENOMIC DNA]</scope>
    <source>
        <strain evidence="10 11">AZ78</strain>
    </source>
</reference>
<dbReference type="Proteomes" id="UP000023435">
    <property type="component" value="Unassembled WGS sequence"/>
</dbReference>
<evidence type="ECO:0000256" key="3">
    <source>
        <dbReference type="ARBA" id="ARBA00022692"/>
    </source>
</evidence>